<keyword evidence="2" id="KW-1185">Reference proteome</keyword>
<dbReference type="Proteomes" id="UP000294498">
    <property type="component" value="Unassembled WGS sequence"/>
</dbReference>
<dbReference type="EMBL" id="SODV01000002">
    <property type="protein sequence ID" value="TDW96836.1"/>
    <property type="molecule type" value="Genomic_DNA"/>
</dbReference>
<gene>
    <name evidence="1" type="ORF">EDB95_4672</name>
</gene>
<organism evidence="1 2">
    <name type="scientific">Dinghuibacter silviterrae</name>
    <dbReference type="NCBI Taxonomy" id="1539049"/>
    <lineage>
        <taxon>Bacteria</taxon>
        <taxon>Pseudomonadati</taxon>
        <taxon>Bacteroidota</taxon>
        <taxon>Chitinophagia</taxon>
        <taxon>Chitinophagales</taxon>
        <taxon>Chitinophagaceae</taxon>
        <taxon>Dinghuibacter</taxon>
    </lineage>
</organism>
<reference evidence="1 2" key="1">
    <citation type="submission" date="2019-03" db="EMBL/GenBank/DDBJ databases">
        <title>Genomic Encyclopedia of Type Strains, Phase IV (KMG-IV): sequencing the most valuable type-strain genomes for metagenomic binning, comparative biology and taxonomic classification.</title>
        <authorList>
            <person name="Goeker M."/>
        </authorList>
    </citation>
    <scope>NUCLEOTIDE SEQUENCE [LARGE SCALE GENOMIC DNA]</scope>
    <source>
        <strain evidence="1 2">DSM 100059</strain>
    </source>
</reference>
<dbReference type="PROSITE" id="PS51257">
    <property type="entry name" value="PROKAR_LIPOPROTEIN"/>
    <property type="match status" value="1"/>
</dbReference>
<dbReference type="RefSeq" id="WP_133997984.1">
    <property type="nucleotide sequence ID" value="NZ_SODV01000002.1"/>
</dbReference>
<name>A0A4R8DI67_9BACT</name>
<protein>
    <submittedName>
        <fullName evidence="1">Uncharacterized protein</fullName>
    </submittedName>
</protein>
<dbReference type="AlphaFoldDB" id="A0A4R8DI67"/>
<evidence type="ECO:0000313" key="2">
    <source>
        <dbReference type="Proteomes" id="UP000294498"/>
    </source>
</evidence>
<proteinExistence type="predicted"/>
<accession>A0A4R8DI67</accession>
<sequence length="466" mass="50798">MFNRLALVIVFLLLVTACGKAPRPFSDDLIGEAQHYFWSTYRPDTLVYSPDARGVQPLWDRAVVRAFSFGPGVVVPLSGASLTVRGVSGVSFTWLLMYQDASRAWHVERVLRMPGPAGEIRVEDRFGVFLRGYVSALPLRASRTFLRDQPSLAVTPLLPVSPLLVNPSGPSHASICIITDWYACSSIGGGPTQCQYVYSTEECTDDGTVDTTPSSGGPTFSDYTLVGLPSGSASAGGVAHASIKPDTSITNHPIVQCVYLHLMNPNLNHGLRSILSGFDDNQVYNVTFALSDTIASSDGRCSYLGNNNFVITLNASSALDTDYSRIYLAATFIHEAFHARLRQKALETFGSSVISAWPQPIDDMDLSELATYFEAESKSVNIWESVEHDWMVANIASLATSLEQFVQTYYKATYAAVGSDLAPYEALMYMGLQNSTLYQEEVVGKGLASEFTTYRGLLNEGGKCQN</sequence>
<evidence type="ECO:0000313" key="1">
    <source>
        <dbReference type="EMBL" id="TDW96836.1"/>
    </source>
</evidence>
<comment type="caution">
    <text evidence="1">The sequence shown here is derived from an EMBL/GenBank/DDBJ whole genome shotgun (WGS) entry which is preliminary data.</text>
</comment>